<protein>
    <recommendedName>
        <fullName evidence="1">Retrotransposon Copia-like N-terminal domain-containing protein</fullName>
    </recommendedName>
</protein>
<dbReference type="EMBL" id="JACGWJ010000007">
    <property type="protein sequence ID" value="KAL0409674.1"/>
    <property type="molecule type" value="Genomic_DNA"/>
</dbReference>
<evidence type="ECO:0000313" key="2">
    <source>
        <dbReference type="EMBL" id="KAL0409674.1"/>
    </source>
</evidence>
<feature type="domain" description="Retrotransposon Copia-like N-terminal" evidence="1">
    <location>
        <begin position="28"/>
        <end position="75"/>
    </location>
</feature>
<dbReference type="PANTHER" id="PTHR37610:SF40">
    <property type="entry name" value="OS01G0909600 PROTEIN"/>
    <property type="match status" value="1"/>
</dbReference>
<evidence type="ECO:0000259" key="1">
    <source>
        <dbReference type="Pfam" id="PF14244"/>
    </source>
</evidence>
<organism evidence="2">
    <name type="scientific">Sesamum radiatum</name>
    <name type="common">Black benniseed</name>
    <dbReference type="NCBI Taxonomy" id="300843"/>
    <lineage>
        <taxon>Eukaryota</taxon>
        <taxon>Viridiplantae</taxon>
        <taxon>Streptophyta</taxon>
        <taxon>Embryophyta</taxon>
        <taxon>Tracheophyta</taxon>
        <taxon>Spermatophyta</taxon>
        <taxon>Magnoliopsida</taxon>
        <taxon>eudicotyledons</taxon>
        <taxon>Gunneridae</taxon>
        <taxon>Pentapetalae</taxon>
        <taxon>asterids</taxon>
        <taxon>lamiids</taxon>
        <taxon>Lamiales</taxon>
        <taxon>Pedaliaceae</taxon>
        <taxon>Sesamum</taxon>
    </lineage>
</organism>
<reference evidence="2" key="2">
    <citation type="journal article" date="2024" name="Plant">
        <title>Genomic evolution and insights into agronomic trait innovations of Sesamum species.</title>
        <authorList>
            <person name="Miao H."/>
            <person name="Wang L."/>
            <person name="Qu L."/>
            <person name="Liu H."/>
            <person name="Sun Y."/>
            <person name="Le M."/>
            <person name="Wang Q."/>
            <person name="Wei S."/>
            <person name="Zheng Y."/>
            <person name="Lin W."/>
            <person name="Duan Y."/>
            <person name="Cao H."/>
            <person name="Xiong S."/>
            <person name="Wang X."/>
            <person name="Wei L."/>
            <person name="Li C."/>
            <person name="Ma Q."/>
            <person name="Ju M."/>
            <person name="Zhao R."/>
            <person name="Li G."/>
            <person name="Mu C."/>
            <person name="Tian Q."/>
            <person name="Mei H."/>
            <person name="Zhang T."/>
            <person name="Gao T."/>
            <person name="Zhang H."/>
        </authorList>
    </citation>
    <scope>NUCLEOTIDE SEQUENCE</scope>
    <source>
        <strain evidence="2">G02</strain>
    </source>
</reference>
<reference evidence="2" key="1">
    <citation type="submission" date="2020-06" db="EMBL/GenBank/DDBJ databases">
        <authorList>
            <person name="Li T."/>
            <person name="Hu X."/>
            <person name="Zhang T."/>
            <person name="Song X."/>
            <person name="Zhang H."/>
            <person name="Dai N."/>
            <person name="Sheng W."/>
            <person name="Hou X."/>
            <person name="Wei L."/>
        </authorList>
    </citation>
    <scope>NUCLEOTIDE SEQUENCE</scope>
    <source>
        <strain evidence="2">G02</strain>
        <tissue evidence="2">Leaf</tissue>
    </source>
</reference>
<dbReference type="Pfam" id="PF14244">
    <property type="entry name" value="Retrotran_gag_3"/>
    <property type="match status" value="1"/>
</dbReference>
<name>A0AAW2TY64_SESRA</name>
<dbReference type="AlphaFoldDB" id="A0AAW2TY64"/>
<gene>
    <name evidence="2" type="ORF">Sradi_1901800</name>
</gene>
<comment type="caution">
    <text evidence="2">The sequence shown here is derived from an EMBL/GenBank/DDBJ whole genome shotgun (WGS) entry which is preliminary data.</text>
</comment>
<proteinExistence type="predicted"/>
<dbReference type="InterPro" id="IPR029472">
    <property type="entry name" value="Copia-like_N"/>
</dbReference>
<dbReference type="PANTHER" id="PTHR37610">
    <property type="entry name" value="CCHC-TYPE DOMAIN-CONTAINING PROTEIN"/>
    <property type="match status" value="1"/>
</dbReference>
<sequence>MSEDLAAETSAIRVSDAAQHEKDALYLHPSEHSSLALTSALLDGTNFLAWQRAVYVSLGTKMKLGFINGSFPCPAVGSTSYEQWRRVDLTVTSWIWNSMSKDIVEAFMYCATSRELWIAIQKRYGRSNGPMVYQLQREISSVSQQDLSLTAYFNKVVKLWNDLCCIAPPPKCRCGRCTCGVNEAIAGSTASTQLVQFLMGLHESYNSERSQILMLDPLPDIERAFSMVYAVEKQREVQIEMNDSISHMACQLTLKNNKGEGDKPMYKKKPYIDKRNAICSNCRKPGHTQDTCFQLHGVPDWYKTLTDKKKKGKHFCCQCG</sequence>
<accession>A0AAW2TY64</accession>